<feature type="region of interest" description="Disordered" evidence="3">
    <location>
        <begin position="149"/>
        <end position="181"/>
    </location>
</feature>
<dbReference type="InterPro" id="IPR051217">
    <property type="entry name" value="Insect_Cuticle_Struc_Prot"/>
</dbReference>
<dbReference type="InterPro" id="IPR031311">
    <property type="entry name" value="CHIT_BIND_RR_consensus"/>
</dbReference>
<proteinExistence type="predicted"/>
<feature type="region of interest" description="Disordered" evidence="3">
    <location>
        <begin position="231"/>
        <end position="264"/>
    </location>
</feature>
<evidence type="ECO:0000256" key="1">
    <source>
        <dbReference type="ARBA" id="ARBA00022460"/>
    </source>
</evidence>
<reference evidence="4 5" key="1">
    <citation type="submission" date="2015-12" db="EMBL/GenBank/DDBJ databases">
        <title>The genome of Folsomia candida.</title>
        <authorList>
            <person name="Faddeeva A."/>
            <person name="Derks M.F."/>
            <person name="Anvar Y."/>
            <person name="Smit S."/>
            <person name="Van Straalen N."/>
            <person name="Roelofs D."/>
        </authorList>
    </citation>
    <scope>NUCLEOTIDE SEQUENCE [LARGE SCALE GENOMIC DNA]</scope>
    <source>
        <strain evidence="4 5">VU population</strain>
        <tissue evidence="4">Whole body</tissue>
    </source>
</reference>
<evidence type="ECO:0000256" key="2">
    <source>
        <dbReference type="PROSITE-ProRule" id="PRU00497"/>
    </source>
</evidence>
<dbReference type="Proteomes" id="UP000198287">
    <property type="component" value="Unassembled WGS sequence"/>
</dbReference>
<dbReference type="GO" id="GO:0005615">
    <property type="term" value="C:extracellular space"/>
    <property type="evidence" value="ECO:0007669"/>
    <property type="project" value="TreeGrafter"/>
</dbReference>
<dbReference type="GO" id="GO:0031012">
    <property type="term" value="C:extracellular matrix"/>
    <property type="evidence" value="ECO:0007669"/>
    <property type="project" value="TreeGrafter"/>
</dbReference>
<dbReference type="OrthoDB" id="7789829at2759"/>
<gene>
    <name evidence="4" type="ORF">Fcan01_07030</name>
</gene>
<dbReference type="AlphaFoldDB" id="A0A226EJ28"/>
<organism evidence="4 5">
    <name type="scientific">Folsomia candida</name>
    <name type="common">Springtail</name>
    <dbReference type="NCBI Taxonomy" id="158441"/>
    <lineage>
        <taxon>Eukaryota</taxon>
        <taxon>Metazoa</taxon>
        <taxon>Ecdysozoa</taxon>
        <taxon>Arthropoda</taxon>
        <taxon>Hexapoda</taxon>
        <taxon>Collembola</taxon>
        <taxon>Entomobryomorpha</taxon>
        <taxon>Isotomoidea</taxon>
        <taxon>Isotomidae</taxon>
        <taxon>Proisotominae</taxon>
        <taxon>Folsomia</taxon>
    </lineage>
</organism>
<sequence>MFKYVKKEIRKMGTFSSVSNPLISVLLCTSVIVGDPVLGKVSQFNFDFRHPFELRKSLPSSPRPEIIFTSGNSSLVSASNINPVGFDFSKLFRSSQKQPRSQTYHSDEKNVIPLAWVNLPLFDTPVFSPQFTLPQPIARNVQNKSSIIASQSSKEENSPYDNQSESRRRSSSRVIKSDWDGRSSSEIFASEQNMRREDASKIIVPQSQHVSTSPPPPPPHNSFERRIQLSNRGNNKQENVLTSQPPPIDVMQRQDPLGNSDRLPVITDHSFAESKMQESRSPSGSSNLKVETSTTLAPIVMRIEQRQQPVAQKPIIKVASAAQRLSGPSSVVESHYQDTNSNYRYGYTVSNAETMDVKAHSESREGQITLGEFSVLEPDGYTRIVKYTADSSGFRASVKRVKV</sequence>
<protein>
    <submittedName>
        <fullName evidence="4">Cuticle protein 7</fullName>
    </submittedName>
</protein>
<dbReference type="GO" id="GO:0042302">
    <property type="term" value="F:structural constituent of cuticle"/>
    <property type="evidence" value="ECO:0007669"/>
    <property type="project" value="UniProtKB-UniRule"/>
</dbReference>
<comment type="caution">
    <text evidence="4">The sequence shown here is derived from an EMBL/GenBank/DDBJ whole genome shotgun (WGS) entry which is preliminary data.</text>
</comment>
<dbReference type="PANTHER" id="PTHR12236:SF95">
    <property type="entry name" value="CUTICULAR PROTEIN 76BD, ISOFORM C-RELATED"/>
    <property type="match status" value="1"/>
</dbReference>
<feature type="compositionally biased region" description="Polar residues" evidence="3">
    <location>
        <begin position="231"/>
        <end position="243"/>
    </location>
</feature>
<dbReference type="Pfam" id="PF00379">
    <property type="entry name" value="Chitin_bind_4"/>
    <property type="match status" value="1"/>
</dbReference>
<feature type="compositionally biased region" description="Polar residues" evidence="3">
    <location>
        <begin position="279"/>
        <end position="291"/>
    </location>
</feature>
<dbReference type="PROSITE" id="PS00233">
    <property type="entry name" value="CHIT_BIND_RR_1"/>
    <property type="match status" value="1"/>
</dbReference>
<dbReference type="PANTHER" id="PTHR12236">
    <property type="entry name" value="STRUCTURAL CONTITUENT OF CUTICLE"/>
    <property type="match status" value="1"/>
</dbReference>
<dbReference type="PRINTS" id="PR00947">
    <property type="entry name" value="CUTICLE"/>
</dbReference>
<dbReference type="InterPro" id="IPR000618">
    <property type="entry name" value="Insect_cuticle"/>
</dbReference>
<evidence type="ECO:0000313" key="4">
    <source>
        <dbReference type="EMBL" id="OXA56761.1"/>
    </source>
</evidence>
<feature type="region of interest" description="Disordered" evidence="3">
    <location>
        <begin position="206"/>
        <end position="225"/>
    </location>
</feature>
<evidence type="ECO:0000313" key="5">
    <source>
        <dbReference type="Proteomes" id="UP000198287"/>
    </source>
</evidence>
<dbReference type="PROSITE" id="PS51155">
    <property type="entry name" value="CHIT_BIND_RR_2"/>
    <property type="match status" value="1"/>
</dbReference>
<keyword evidence="5" id="KW-1185">Reference proteome</keyword>
<keyword evidence="1 2" id="KW-0193">Cuticle</keyword>
<name>A0A226EJ28_FOLCA</name>
<accession>A0A226EJ28</accession>
<dbReference type="EMBL" id="LNIX01000003">
    <property type="protein sequence ID" value="OXA56761.1"/>
    <property type="molecule type" value="Genomic_DNA"/>
</dbReference>
<feature type="region of interest" description="Disordered" evidence="3">
    <location>
        <begin position="272"/>
        <end position="291"/>
    </location>
</feature>
<evidence type="ECO:0000256" key="3">
    <source>
        <dbReference type="SAM" id="MobiDB-lite"/>
    </source>
</evidence>